<dbReference type="InterPro" id="IPR025178">
    <property type="entry name" value="Lnb_N"/>
</dbReference>
<comment type="caution">
    <text evidence="5">The sequence shown here is derived from an EMBL/GenBank/DDBJ whole genome shotgun (WGS) entry which is preliminary data.</text>
</comment>
<evidence type="ECO:0000256" key="2">
    <source>
        <dbReference type="SAM" id="SignalP"/>
    </source>
</evidence>
<gene>
    <name evidence="5" type="ORF">OL497_13830</name>
</gene>
<evidence type="ECO:0000313" key="6">
    <source>
        <dbReference type="Proteomes" id="UP001207742"/>
    </source>
</evidence>
<dbReference type="InterPro" id="IPR057436">
    <property type="entry name" value="5TMH_Lnb"/>
</dbReference>
<dbReference type="Proteomes" id="UP001207742">
    <property type="component" value="Unassembled WGS sequence"/>
</dbReference>
<feature type="transmembrane region" description="Helical" evidence="1">
    <location>
        <begin position="297"/>
        <end position="317"/>
    </location>
</feature>
<feature type="transmembrane region" description="Helical" evidence="1">
    <location>
        <begin position="352"/>
        <end position="370"/>
    </location>
</feature>
<keyword evidence="2" id="KW-0732">Signal</keyword>
<keyword evidence="6" id="KW-1185">Reference proteome</keyword>
<feature type="transmembrane region" description="Helical" evidence="1">
    <location>
        <begin position="268"/>
        <end position="290"/>
    </location>
</feature>
<accession>A0ABT3ILY0</accession>
<feature type="transmembrane region" description="Helical" evidence="1">
    <location>
        <begin position="329"/>
        <end position="347"/>
    </location>
</feature>
<proteinExistence type="predicted"/>
<dbReference type="RefSeq" id="WP_264730933.1">
    <property type="nucleotide sequence ID" value="NZ_JAPDNR010000001.1"/>
</dbReference>
<evidence type="ECO:0000259" key="4">
    <source>
        <dbReference type="Pfam" id="PF25221"/>
    </source>
</evidence>
<name>A0ABT3ILY0_9BACT</name>
<dbReference type="Pfam" id="PF25221">
    <property type="entry name" value="5TMH_Lnb"/>
    <property type="match status" value="1"/>
</dbReference>
<evidence type="ECO:0000313" key="5">
    <source>
        <dbReference type="EMBL" id="MCW3484984.1"/>
    </source>
</evidence>
<keyword evidence="1" id="KW-1133">Transmembrane helix</keyword>
<protein>
    <submittedName>
        <fullName evidence="5">DUF4105 domain-containing protein</fullName>
    </submittedName>
</protein>
<keyword evidence="1" id="KW-0472">Membrane</keyword>
<dbReference type="EMBL" id="JAPDNS010000001">
    <property type="protein sequence ID" value="MCW3484984.1"/>
    <property type="molecule type" value="Genomic_DNA"/>
</dbReference>
<evidence type="ECO:0000256" key="1">
    <source>
        <dbReference type="SAM" id="Phobius"/>
    </source>
</evidence>
<organism evidence="5 6">
    <name type="scientific">Chitinophaga nivalis</name>
    <dbReference type="NCBI Taxonomy" id="2991709"/>
    <lineage>
        <taxon>Bacteria</taxon>
        <taxon>Pseudomonadati</taxon>
        <taxon>Bacteroidota</taxon>
        <taxon>Chitinophagia</taxon>
        <taxon>Chitinophagales</taxon>
        <taxon>Chitinophagaceae</taxon>
        <taxon>Chitinophaga</taxon>
    </lineage>
</organism>
<feature type="domain" description="Lnb-like transmembrane" evidence="4">
    <location>
        <begin position="268"/>
        <end position="394"/>
    </location>
</feature>
<feature type="domain" description="Lnb N-terminal periplasmic" evidence="3">
    <location>
        <begin position="43"/>
        <end position="196"/>
    </location>
</feature>
<sequence>MSLNHRIAGIWWVFLFCCCRCLPVMAATATPLQANNASVLSPAAQLSILICAPGEAAYARFGHAALRIMDPVNQLDRVYNYGTFDVNTPRFYLRFIQGNLAYYLSADTFTAFYDGCQADRQEISEQVLTLTSAEIRQIYSYLEHTLQTPARYYPYRFFDDNCATRLYELLNDNLDIPLETDTAYIAWPATYRSLLSPYLLGVPWLKLGINILLGAPADQQTCFRQRLFLPLELQKALDHSSRNKRPLVASFRVIPVEGTRSLAATPYLLPYMFFLLLFITALLTIVSLPLNRYVSRYLDILLFGGTGAIGCLLLLLMGWSHHAPLKGNYYLFALMPAHLLLTGIPACRFRKYYAHISLLILLLFMLLGSWRNLFTALPEMYLLMATLAVRLIAISQQGGRSGFLPVNIPGASDYLGKKR</sequence>
<dbReference type="Pfam" id="PF13387">
    <property type="entry name" value="Lnb_N"/>
    <property type="match status" value="1"/>
</dbReference>
<evidence type="ECO:0000259" key="3">
    <source>
        <dbReference type="Pfam" id="PF13387"/>
    </source>
</evidence>
<keyword evidence="1" id="KW-0812">Transmembrane</keyword>
<feature type="chain" id="PRO_5045406583" evidence="2">
    <location>
        <begin position="27"/>
        <end position="419"/>
    </location>
</feature>
<feature type="signal peptide" evidence="2">
    <location>
        <begin position="1"/>
        <end position="26"/>
    </location>
</feature>
<reference evidence="5 6" key="1">
    <citation type="submission" date="2022-10" db="EMBL/GenBank/DDBJ databases">
        <title>Chitinophaga nivalis PC15 sp. nov., isolated from Pyeongchang county, South Korea.</title>
        <authorList>
            <person name="Trinh H.N."/>
        </authorList>
    </citation>
    <scope>NUCLEOTIDE SEQUENCE [LARGE SCALE GENOMIC DNA]</scope>
    <source>
        <strain evidence="5 6">PC14</strain>
    </source>
</reference>